<keyword evidence="11" id="KW-1185">Reference proteome</keyword>
<keyword evidence="3" id="KW-0804">Transcription</keyword>
<gene>
    <name evidence="10" type="ORF">AYI70_g5908</name>
</gene>
<evidence type="ECO:0000256" key="1">
    <source>
        <dbReference type="ARBA" id="ARBA00023015"/>
    </source>
</evidence>
<dbReference type="GO" id="GO:0001006">
    <property type="term" value="F:RNA polymerase III type 3 promoter sequence-specific DNA binding"/>
    <property type="evidence" value="ECO:0007669"/>
    <property type="project" value="TreeGrafter"/>
</dbReference>
<dbReference type="Gene3D" id="1.10.10.60">
    <property type="entry name" value="Homeodomain-like"/>
    <property type="match status" value="3"/>
</dbReference>
<dbReference type="GO" id="GO:0042795">
    <property type="term" value="P:snRNA transcription by RNA polymerase II"/>
    <property type="evidence" value="ECO:0007669"/>
    <property type="project" value="TreeGrafter"/>
</dbReference>
<dbReference type="STRING" id="133412.A0A1R1XSA9"/>
<feature type="region of interest" description="Disordered" evidence="6">
    <location>
        <begin position="283"/>
        <end position="333"/>
    </location>
</feature>
<dbReference type="PROSITE" id="PS51294">
    <property type="entry name" value="HTH_MYB"/>
    <property type="match status" value="3"/>
</dbReference>
<evidence type="ECO:0000256" key="4">
    <source>
        <dbReference type="ARBA" id="ARBA00023242"/>
    </source>
</evidence>
<organism evidence="10 11">
    <name type="scientific">Smittium culicis</name>
    <dbReference type="NCBI Taxonomy" id="133412"/>
    <lineage>
        <taxon>Eukaryota</taxon>
        <taxon>Fungi</taxon>
        <taxon>Fungi incertae sedis</taxon>
        <taxon>Zoopagomycota</taxon>
        <taxon>Kickxellomycotina</taxon>
        <taxon>Harpellomycetes</taxon>
        <taxon>Harpellales</taxon>
        <taxon>Legeriomycetaceae</taxon>
        <taxon>Smittium</taxon>
    </lineage>
</organism>
<dbReference type="PANTHER" id="PTHR46621:SF1">
    <property type="entry name" value="SNRNA-ACTIVATING PROTEIN COMPLEX SUBUNIT 4"/>
    <property type="match status" value="1"/>
</dbReference>
<keyword evidence="4" id="KW-0539">Nucleus</keyword>
<dbReference type="OrthoDB" id="2143914at2759"/>
<feature type="domain" description="HTH myb-type" evidence="9">
    <location>
        <begin position="183"/>
        <end position="237"/>
    </location>
</feature>
<name>A0A1R1XSA9_9FUNG</name>
<dbReference type="InterPro" id="IPR051575">
    <property type="entry name" value="Myb-like_DNA-bd"/>
</dbReference>
<dbReference type="InterPro" id="IPR013087">
    <property type="entry name" value="Znf_C2H2_type"/>
</dbReference>
<accession>A0A1R1XSA9</accession>
<evidence type="ECO:0000256" key="6">
    <source>
        <dbReference type="SAM" id="MobiDB-lite"/>
    </source>
</evidence>
<feature type="domain" description="HTH myb-type" evidence="9">
    <location>
        <begin position="239"/>
        <end position="288"/>
    </location>
</feature>
<dbReference type="SMART" id="SM00717">
    <property type="entry name" value="SANT"/>
    <property type="match status" value="3"/>
</dbReference>
<reference evidence="10 11" key="1">
    <citation type="submission" date="2017-01" db="EMBL/GenBank/DDBJ databases">
        <authorList>
            <person name="Mah S.A."/>
            <person name="Swanson W.J."/>
            <person name="Moy G.W."/>
            <person name="Vacquier V.D."/>
        </authorList>
    </citation>
    <scope>NUCLEOTIDE SEQUENCE [LARGE SCALE GENOMIC DNA]</scope>
    <source>
        <strain evidence="10 11">GSMNP</strain>
    </source>
</reference>
<dbReference type="PROSITE" id="PS50157">
    <property type="entry name" value="ZINC_FINGER_C2H2_2"/>
    <property type="match status" value="1"/>
</dbReference>
<evidence type="ECO:0000259" key="7">
    <source>
        <dbReference type="PROSITE" id="PS50090"/>
    </source>
</evidence>
<dbReference type="PANTHER" id="PTHR46621">
    <property type="entry name" value="SNRNA-ACTIVATING PROTEIN COMPLEX SUBUNIT 4"/>
    <property type="match status" value="1"/>
</dbReference>
<feature type="region of interest" description="Disordered" evidence="6">
    <location>
        <begin position="971"/>
        <end position="993"/>
    </location>
</feature>
<feature type="region of interest" description="Disordered" evidence="6">
    <location>
        <begin position="499"/>
        <end position="533"/>
    </location>
</feature>
<evidence type="ECO:0000259" key="8">
    <source>
        <dbReference type="PROSITE" id="PS50157"/>
    </source>
</evidence>
<dbReference type="InterPro" id="IPR001005">
    <property type="entry name" value="SANT/Myb"/>
</dbReference>
<evidence type="ECO:0000259" key="9">
    <source>
        <dbReference type="PROSITE" id="PS51294"/>
    </source>
</evidence>
<proteinExistence type="predicted"/>
<keyword evidence="5" id="KW-0479">Metal-binding</keyword>
<dbReference type="InterPro" id="IPR009057">
    <property type="entry name" value="Homeodomain-like_sf"/>
</dbReference>
<dbReference type="AlphaFoldDB" id="A0A1R1XSA9"/>
<feature type="domain" description="Myb-like" evidence="7">
    <location>
        <begin position="234"/>
        <end position="284"/>
    </location>
</feature>
<keyword evidence="5" id="KW-0862">Zinc</keyword>
<feature type="compositionally biased region" description="Low complexity" evidence="6">
    <location>
        <begin position="971"/>
        <end position="982"/>
    </location>
</feature>
<feature type="domain" description="C2H2-type" evidence="8">
    <location>
        <begin position="549"/>
        <end position="581"/>
    </location>
</feature>
<evidence type="ECO:0000313" key="10">
    <source>
        <dbReference type="EMBL" id="OMJ17542.1"/>
    </source>
</evidence>
<feature type="compositionally biased region" description="Low complexity" evidence="6">
    <location>
        <begin position="307"/>
        <end position="324"/>
    </location>
</feature>
<dbReference type="Proteomes" id="UP000187283">
    <property type="component" value="Unassembled WGS sequence"/>
</dbReference>
<dbReference type="Pfam" id="PF00249">
    <property type="entry name" value="Myb_DNA-binding"/>
    <property type="match status" value="3"/>
</dbReference>
<feature type="domain" description="Myb-like" evidence="7">
    <location>
        <begin position="134"/>
        <end position="182"/>
    </location>
</feature>
<dbReference type="EMBL" id="LSSN01002019">
    <property type="protein sequence ID" value="OMJ17542.1"/>
    <property type="molecule type" value="Genomic_DNA"/>
</dbReference>
<protein>
    <submittedName>
        <fullName evidence="10">Transcriptional activator Myb</fullName>
    </submittedName>
</protein>
<dbReference type="GO" id="GO:0019185">
    <property type="term" value="C:snRNA-activating protein complex"/>
    <property type="evidence" value="ECO:0007669"/>
    <property type="project" value="TreeGrafter"/>
</dbReference>
<evidence type="ECO:0000256" key="3">
    <source>
        <dbReference type="ARBA" id="ARBA00023163"/>
    </source>
</evidence>
<feature type="compositionally biased region" description="Polar residues" evidence="6">
    <location>
        <begin position="290"/>
        <end position="300"/>
    </location>
</feature>
<feature type="domain" description="Myb-like" evidence="7">
    <location>
        <begin position="183"/>
        <end position="233"/>
    </location>
</feature>
<keyword evidence="1" id="KW-0805">Transcription regulation</keyword>
<evidence type="ECO:0000256" key="5">
    <source>
        <dbReference type="PROSITE-ProRule" id="PRU00042"/>
    </source>
</evidence>
<dbReference type="SUPFAM" id="SSF46689">
    <property type="entry name" value="Homeodomain-like"/>
    <property type="match status" value="2"/>
</dbReference>
<dbReference type="CDD" id="cd00167">
    <property type="entry name" value="SANT"/>
    <property type="match status" value="3"/>
</dbReference>
<keyword evidence="2" id="KW-0238">DNA-binding</keyword>
<dbReference type="GO" id="GO:0042796">
    <property type="term" value="P:snRNA transcription by RNA polymerase III"/>
    <property type="evidence" value="ECO:0007669"/>
    <property type="project" value="TreeGrafter"/>
</dbReference>
<keyword evidence="5" id="KW-0863">Zinc-finger</keyword>
<evidence type="ECO:0000256" key="2">
    <source>
        <dbReference type="ARBA" id="ARBA00023125"/>
    </source>
</evidence>
<dbReference type="GO" id="GO:0008270">
    <property type="term" value="F:zinc ion binding"/>
    <property type="evidence" value="ECO:0007669"/>
    <property type="project" value="UniProtKB-KW"/>
</dbReference>
<evidence type="ECO:0000313" key="11">
    <source>
        <dbReference type="Proteomes" id="UP000187283"/>
    </source>
</evidence>
<comment type="caution">
    <text evidence="10">The sequence shown here is derived from an EMBL/GenBank/DDBJ whole genome shotgun (WGS) entry which is preliminary data.</text>
</comment>
<dbReference type="InterPro" id="IPR017930">
    <property type="entry name" value="Myb_dom"/>
</dbReference>
<dbReference type="PROSITE" id="PS50090">
    <property type="entry name" value="MYB_LIKE"/>
    <property type="match status" value="3"/>
</dbReference>
<feature type="compositionally biased region" description="Polar residues" evidence="6">
    <location>
        <begin position="499"/>
        <end position="511"/>
    </location>
</feature>
<feature type="domain" description="HTH myb-type" evidence="9">
    <location>
        <begin position="137"/>
        <end position="178"/>
    </location>
</feature>
<dbReference type="GO" id="GO:0000978">
    <property type="term" value="F:RNA polymerase II cis-regulatory region sequence-specific DNA binding"/>
    <property type="evidence" value="ECO:0007669"/>
    <property type="project" value="TreeGrafter"/>
</dbReference>
<sequence>MSDTEMSLKDALDNLISPSNPNTCLDLGIAPVPTIGKGLVQADLMAQKASKGDKVKNYRTAKYRVCKSNQKSLNSNGIEKSKVELAIQAKENAKLLIQSLGSEGGILTDASQFLFDVDNSLDTSDQNMTFPKMRSMWTISEDRLLTLGVRLYGANTESWPKIAVLVPGRTNKACRKRWFHSLDPSLHKGSWSAEEDSLLINWVTKLPGQWSKIAKKIQGRTDDQCAKRWRESLDPSISRSKWTKVEDDILIEKYNELGAQWQKIATFFQGRPGLHCRNRWRKIQRRSQQEKSTNSNNQELDPSLDCSPPSIKKSSKSANKPNNSTKKRSRESVIDNPSLLMSPLIKKPFIDPSSSINTQLKKNKKIAKSATCISKKKSNISDIKFNDDCDLNKSNNSLDLPDLAEYPHFPIPHDVDMDNSLFLNSADLLNNNQTFPDFQNQFFSQNSFSKSINISNPFEDFFSNINSTDLPPLDLGFYNQNNFPITNISSLCGVQKSNTTNIQDSTDPSAPTKNSAPKQKKAKKTSRSPLNIPSQDKRDYLLKANIKLYGCAALIGICNEVFSDPNELEFHLQNVHNYTNSNNDSNPAFDANNIKWSHVYRCGMPGCSSLYKNIRGLEYHIFHSRKSDIHFTEFESFKSKQKSSIYNLTNDFDCQSFNTNFINGLNSTKVFKDSNKIEFDNSIEFLLSNNEANNKLDMLNKQPNVLPPTSVNPNFNLDVLSTFVNSSSTENSNPFDGFIFARKAISNCDFPTEKLFEDTKISFDSIFEPSASSSNQFTSAESFPKFEKLESYKLDRKTTNIAEAGAKYNNSKKLSIGSKSGLRKNGARSMSMSGLDDAYIVESFKDGKLDFQNQLSQSNSNRILNFDTPKNSDNQDGTPNLQTNLIKQLATSANSCHNDQFYQIYQQAMLSQNKVSIPNSNDISNLIILNNTESSKPFLDHFSTETKLESIEKTPICASCSSAVATANVKTNTSENSSEPTSHLSNHTHFDNHNHQINKVNNFEQKIHEFLEYFENKIENNINLKPSLNDEYRSEPLANISV</sequence>